<keyword evidence="1" id="KW-0472">Membrane</keyword>
<keyword evidence="3" id="KW-1185">Reference proteome</keyword>
<sequence length="99" mass="11166">MVTAKEAFFARQLASDAELYRKQKEAEGMMALAKAQRFYVKTLQDVLRGDYYGALRDYLMINGGMFQQMAKINADVVRGLQPKLSIWTVGMLLPAAERG</sequence>
<evidence type="ECO:0000313" key="3">
    <source>
        <dbReference type="Proteomes" id="UP001497516"/>
    </source>
</evidence>
<reference evidence="2 3" key="1">
    <citation type="submission" date="2024-04" db="EMBL/GenBank/DDBJ databases">
        <authorList>
            <person name="Fracassetti M."/>
        </authorList>
    </citation>
    <scope>NUCLEOTIDE SEQUENCE [LARGE SCALE GENOMIC DNA]</scope>
</reference>
<dbReference type="EMBL" id="OZ034821">
    <property type="protein sequence ID" value="CAL1406767.1"/>
    <property type="molecule type" value="Genomic_DNA"/>
</dbReference>
<dbReference type="PANTHER" id="PTHR13806:SF31">
    <property type="entry name" value="FLOTILLIN-LIKE PROTEIN 1-RELATED"/>
    <property type="match status" value="1"/>
</dbReference>
<dbReference type="AlphaFoldDB" id="A0AAV2G9B6"/>
<organism evidence="2 3">
    <name type="scientific">Linum trigynum</name>
    <dbReference type="NCBI Taxonomy" id="586398"/>
    <lineage>
        <taxon>Eukaryota</taxon>
        <taxon>Viridiplantae</taxon>
        <taxon>Streptophyta</taxon>
        <taxon>Embryophyta</taxon>
        <taxon>Tracheophyta</taxon>
        <taxon>Spermatophyta</taxon>
        <taxon>Magnoliopsida</taxon>
        <taxon>eudicotyledons</taxon>
        <taxon>Gunneridae</taxon>
        <taxon>Pentapetalae</taxon>
        <taxon>rosids</taxon>
        <taxon>fabids</taxon>
        <taxon>Malpighiales</taxon>
        <taxon>Linaceae</taxon>
        <taxon>Linum</taxon>
    </lineage>
</organism>
<comment type="subcellular location">
    <subcellularLocation>
        <location evidence="1">Cell membrane</location>
        <topology evidence="1">Lipid-anchor</topology>
    </subcellularLocation>
    <subcellularLocation>
        <location evidence="1">Membrane</location>
        <location evidence="1">Caveola</location>
    </subcellularLocation>
</comment>
<keyword evidence="1" id="KW-1003">Cell membrane</keyword>
<protein>
    <recommendedName>
        <fullName evidence="1">Flotillin-like</fullName>
    </recommendedName>
</protein>
<dbReference type="InterPro" id="IPR027705">
    <property type="entry name" value="Flotillin_fam"/>
</dbReference>
<comment type="similarity">
    <text evidence="1">Belongs to the band 7/mec-2 family. Flotillin subfamily.</text>
</comment>
<proteinExistence type="inferred from homology"/>
<gene>
    <name evidence="2" type="ORF">LTRI10_LOCUS46471</name>
</gene>
<evidence type="ECO:0000313" key="2">
    <source>
        <dbReference type="EMBL" id="CAL1406767.1"/>
    </source>
</evidence>
<name>A0AAV2G9B6_9ROSI</name>
<dbReference type="Proteomes" id="UP001497516">
    <property type="component" value="Chromosome 8"/>
</dbReference>
<evidence type="ECO:0000256" key="1">
    <source>
        <dbReference type="RuleBase" id="RU366054"/>
    </source>
</evidence>
<dbReference type="GO" id="GO:0005901">
    <property type="term" value="C:caveola"/>
    <property type="evidence" value="ECO:0007669"/>
    <property type="project" value="UniProtKB-SubCell"/>
</dbReference>
<accession>A0AAV2G9B6</accession>
<dbReference type="PANTHER" id="PTHR13806">
    <property type="entry name" value="FLOTILLIN-RELATED"/>
    <property type="match status" value="1"/>
</dbReference>